<keyword evidence="2" id="KW-1185">Reference proteome</keyword>
<organism evidence="1 2">
    <name type="scientific">Mycobacterium phage Mendokysei</name>
    <dbReference type="NCBI Taxonomy" id="2099637"/>
    <lineage>
        <taxon>Viruses</taxon>
        <taxon>Duplodnaviria</taxon>
        <taxon>Heunggongvirae</taxon>
        <taxon>Uroviricota</taxon>
        <taxon>Caudoviricetes</taxon>
        <taxon>Bernalvirus</taxon>
        <taxon>Bernalvirus mendokysei</taxon>
    </lineage>
</organism>
<protein>
    <submittedName>
        <fullName evidence="1">Uncharacterized protein</fullName>
    </submittedName>
</protein>
<gene>
    <name evidence="1" type="primary">44</name>
    <name evidence="1" type="ORF">SEA_MENDOKYSEI_44</name>
</gene>
<dbReference type="Proteomes" id="UP000241021">
    <property type="component" value="Segment"/>
</dbReference>
<dbReference type="GeneID" id="60335863"/>
<accession>A0A2P1CG97</accession>
<name>A0A2P1CG97_9CAUD</name>
<proteinExistence type="predicted"/>
<evidence type="ECO:0000313" key="1">
    <source>
        <dbReference type="EMBL" id="AVJ50260.1"/>
    </source>
</evidence>
<dbReference type="RefSeq" id="YP_009964154.1">
    <property type="nucleotide sequence ID" value="NC_051726.1"/>
</dbReference>
<dbReference type="EMBL" id="MG925349">
    <property type="protein sequence ID" value="AVJ50260.1"/>
    <property type="molecule type" value="Genomic_DNA"/>
</dbReference>
<evidence type="ECO:0000313" key="2">
    <source>
        <dbReference type="Proteomes" id="UP000241021"/>
    </source>
</evidence>
<reference evidence="2" key="1">
    <citation type="submission" date="2018-02" db="EMBL/GenBank/DDBJ databases">
        <authorList>
            <person name="Yee B."/>
            <person name="Bell B."/>
            <person name="Donohue J.-P."/>
            <person name="Ares M.Jr."/>
            <person name="Hartzog G.A."/>
            <person name="Dargyte M."/>
            <person name="DeMattos M."/>
            <person name="Divekar N."/>
            <person name="Farooq S."/>
            <person name="Hardison E."/>
            <person name="Peracchi L."/>
            <person name="Phillips A."/>
            <person name="Sennef S."/>
            <person name="Fridland S."/>
            <person name="Valenzuela-Sanchez M."/>
            <person name="Stoner T.H."/>
            <person name="Russell D.A."/>
            <person name="Pope W.H."/>
            <person name="Jacobs-Sera D."/>
            <person name="Hatfull G.F."/>
        </authorList>
    </citation>
    <scope>NUCLEOTIDE SEQUENCE [LARGE SCALE GENOMIC DNA]</scope>
</reference>
<sequence length="62" mass="6508">MVPPASPAGPLGVAVHAVSGICICTHYRGEHDEHGDCLATDLFGDPCDCPGFEPEPDEDDDE</sequence>
<dbReference type="KEGG" id="vg:60335863"/>